<comment type="caution">
    <text evidence="15">The sequence shown here is derived from an EMBL/GenBank/DDBJ whole genome shotgun (WGS) entry which is preliminary data.</text>
</comment>
<evidence type="ECO:0000256" key="10">
    <source>
        <dbReference type="PROSITE-ProRule" id="PRU01360"/>
    </source>
</evidence>
<evidence type="ECO:0000256" key="4">
    <source>
        <dbReference type="ARBA" id="ARBA00022692"/>
    </source>
</evidence>
<evidence type="ECO:0000256" key="9">
    <source>
        <dbReference type="ARBA" id="ARBA00023237"/>
    </source>
</evidence>
<dbReference type="InterPro" id="IPR012910">
    <property type="entry name" value="Plug_dom"/>
</dbReference>
<keyword evidence="8 15" id="KW-0675">Receptor</keyword>
<evidence type="ECO:0000256" key="2">
    <source>
        <dbReference type="ARBA" id="ARBA00022448"/>
    </source>
</evidence>
<dbReference type="InterPro" id="IPR039426">
    <property type="entry name" value="TonB-dep_rcpt-like"/>
</dbReference>
<dbReference type="Pfam" id="PF00593">
    <property type="entry name" value="TonB_dep_Rec_b-barrel"/>
    <property type="match status" value="1"/>
</dbReference>
<feature type="signal peptide" evidence="12">
    <location>
        <begin position="1"/>
        <end position="19"/>
    </location>
</feature>
<dbReference type="SUPFAM" id="SSF56935">
    <property type="entry name" value="Porins"/>
    <property type="match status" value="1"/>
</dbReference>
<keyword evidence="7 10" id="KW-0472">Membrane</keyword>
<evidence type="ECO:0000313" key="16">
    <source>
        <dbReference type="Proteomes" id="UP000321938"/>
    </source>
</evidence>
<reference evidence="15 16" key="1">
    <citation type="submission" date="2019-08" db="EMBL/GenBank/DDBJ databases">
        <title>Genome of Psychroserpens burtonensis ACAM 167.</title>
        <authorList>
            <person name="Bowman J.P."/>
        </authorList>
    </citation>
    <scope>NUCLEOTIDE SEQUENCE [LARGE SCALE GENOMIC DNA]</scope>
    <source>
        <strain evidence="15 16">ACAM 167</strain>
    </source>
</reference>
<evidence type="ECO:0000256" key="7">
    <source>
        <dbReference type="ARBA" id="ARBA00023136"/>
    </source>
</evidence>
<evidence type="ECO:0000256" key="1">
    <source>
        <dbReference type="ARBA" id="ARBA00004571"/>
    </source>
</evidence>
<dbReference type="GO" id="GO:0009279">
    <property type="term" value="C:cell outer membrane"/>
    <property type="evidence" value="ECO:0007669"/>
    <property type="project" value="UniProtKB-SubCell"/>
</dbReference>
<organism evidence="15 16">
    <name type="scientific">Psychroserpens burtonensis</name>
    <dbReference type="NCBI Taxonomy" id="49278"/>
    <lineage>
        <taxon>Bacteria</taxon>
        <taxon>Pseudomonadati</taxon>
        <taxon>Bacteroidota</taxon>
        <taxon>Flavobacteriia</taxon>
        <taxon>Flavobacteriales</taxon>
        <taxon>Flavobacteriaceae</taxon>
        <taxon>Psychroserpens</taxon>
    </lineage>
</organism>
<sequence length="611" mass="69701">MKHIILFYFLLLFCSLSWSQSTLDSIQKLDAVVLSDVKLKQYAKGYKLTVLGDSILRKNRTSLTDVLRFNSNIYFKENGYGMVSSASFRGTNASQTAVIWNGININSQLNGQVDFNTISSANYDNISIRSGGGSVQYGSGAIGGTVHLSNDLDFKTHFDNHVQVAFGSFDTQNINYNGSFGNGKWSATIGAAYVSSENDYPFLGTDRRNENGAFDNLDLNLNLGYIISDKDVLKLYHQNFRSDREFSATLLAPSNSKYETQEFRSMLDWTRIGNKYTSIFKAVHLLEQFKYFENKSLDTNFSEGKVNTFLVKYHYKHEFSKRLVLSVISDASHITANGNSFANPNRNTFSATAILNHRPTKKLQYNLNVRQDVISDFESPLVFSGDASYQFLKWYALKFNASRNFRIPTFNDLYWNPGGNLDLNPEESYQVDVGHEFAHKEVTLKLNTYYIKTSDLIQWRPNSTSGYWNPVNVANAKHYGLEAEIAVIKTFNKHTLNFSSAYSYTETEDVEKKQRLFYVPLHKANVSLAYNYKAFTAFYQHLYNGEVEIIGNTLEGFDIGNLGVSYNFNTTGKLEYEANFRINNIYNTYYENVALRPMPNRNFTTNLTLKF</sequence>
<comment type="similarity">
    <text evidence="10 11">Belongs to the TonB-dependent receptor family.</text>
</comment>
<keyword evidence="3 10" id="KW-1134">Transmembrane beta strand</keyword>
<accession>A0A5C7BCG1</accession>
<dbReference type="Pfam" id="PF07715">
    <property type="entry name" value="Plug"/>
    <property type="match status" value="1"/>
</dbReference>
<dbReference type="InterPro" id="IPR037066">
    <property type="entry name" value="Plug_dom_sf"/>
</dbReference>
<evidence type="ECO:0000259" key="13">
    <source>
        <dbReference type="Pfam" id="PF00593"/>
    </source>
</evidence>
<feature type="domain" description="TonB-dependent receptor plug" evidence="14">
    <location>
        <begin position="53"/>
        <end position="145"/>
    </location>
</feature>
<dbReference type="RefSeq" id="WP_147230914.1">
    <property type="nucleotide sequence ID" value="NZ_VOSB01000002.1"/>
</dbReference>
<dbReference type="Gene3D" id="2.40.170.20">
    <property type="entry name" value="TonB-dependent receptor, beta-barrel domain"/>
    <property type="match status" value="1"/>
</dbReference>
<dbReference type="EMBL" id="VOSB01000002">
    <property type="protein sequence ID" value="TXE19990.1"/>
    <property type="molecule type" value="Genomic_DNA"/>
</dbReference>
<dbReference type="Proteomes" id="UP000321938">
    <property type="component" value="Unassembled WGS sequence"/>
</dbReference>
<evidence type="ECO:0000259" key="14">
    <source>
        <dbReference type="Pfam" id="PF07715"/>
    </source>
</evidence>
<evidence type="ECO:0000256" key="5">
    <source>
        <dbReference type="ARBA" id="ARBA00022729"/>
    </source>
</evidence>
<dbReference type="PANTHER" id="PTHR30069">
    <property type="entry name" value="TONB-DEPENDENT OUTER MEMBRANE RECEPTOR"/>
    <property type="match status" value="1"/>
</dbReference>
<dbReference type="PANTHER" id="PTHR30069:SF29">
    <property type="entry name" value="HEMOGLOBIN AND HEMOGLOBIN-HAPTOGLOBIN-BINDING PROTEIN 1-RELATED"/>
    <property type="match status" value="1"/>
</dbReference>
<evidence type="ECO:0000256" key="11">
    <source>
        <dbReference type="RuleBase" id="RU003357"/>
    </source>
</evidence>
<dbReference type="Gene3D" id="2.170.130.10">
    <property type="entry name" value="TonB-dependent receptor, plug domain"/>
    <property type="match status" value="1"/>
</dbReference>
<dbReference type="GO" id="GO:0015344">
    <property type="term" value="F:siderophore uptake transmembrane transporter activity"/>
    <property type="evidence" value="ECO:0007669"/>
    <property type="project" value="TreeGrafter"/>
</dbReference>
<dbReference type="InterPro" id="IPR036942">
    <property type="entry name" value="Beta-barrel_TonB_sf"/>
</dbReference>
<keyword evidence="6 11" id="KW-0798">TonB box</keyword>
<proteinExistence type="inferred from homology"/>
<keyword evidence="9 10" id="KW-0998">Cell outer membrane</keyword>
<evidence type="ECO:0000256" key="12">
    <source>
        <dbReference type="SAM" id="SignalP"/>
    </source>
</evidence>
<dbReference type="STRING" id="1123037.GCA_000425305_00508"/>
<protein>
    <submittedName>
        <fullName evidence="15">TonB-dependent receptor</fullName>
    </submittedName>
</protein>
<evidence type="ECO:0000313" key="15">
    <source>
        <dbReference type="EMBL" id="TXE19990.1"/>
    </source>
</evidence>
<name>A0A5C7BCG1_9FLAO</name>
<evidence type="ECO:0000256" key="8">
    <source>
        <dbReference type="ARBA" id="ARBA00023170"/>
    </source>
</evidence>
<dbReference type="GO" id="GO:0044718">
    <property type="term" value="P:siderophore transmembrane transport"/>
    <property type="evidence" value="ECO:0007669"/>
    <property type="project" value="TreeGrafter"/>
</dbReference>
<keyword evidence="5 12" id="KW-0732">Signal</keyword>
<evidence type="ECO:0000256" key="6">
    <source>
        <dbReference type="ARBA" id="ARBA00023077"/>
    </source>
</evidence>
<keyword evidence="2 10" id="KW-0813">Transport</keyword>
<gene>
    <name evidence="15" type="ORF">ES692_01655</name>
</gene>
<keyword evidence="4 10" id="KW-0812">Transmembrane</keyword>
<feature type="domain" description="TonB-dependent receptor-like beta-barrel" evidence="13">
    <location>
        <begin position="169"/>
        <end position="585"/>
    </location>
</feature>
<keyword evidence="16" id="KW-1185">Reference proteome</keyword>
<dbReference type="AlphaFoldDB" id="A0A5C7BCG1"/>
<dbReference type="OrthoDB" id="9762903at2"/>
<evidence type="ECO:0000256" key="3">
    <source>
        <dbReference type="ARBA" id="ARBA00022452"/>
    </source>
</evidence>
<feature type="chain" id="PRO_5023113459" evidence="12">
    <location>
        <begin position="20"/>
        <end position="611"/>
    </location>
</feature>
<dbReference type="PROSITE" id="PS52016">
    <property type="entry name" value="TONB_DEPENDENT_REC_3"/>
    <property type="match status" value="1"/>
</dbReference>
<dbReference type="InterPro" id="IPR000531">
    <property type="entry name" value="Beta-barrel_TonB"/>
</dbReference>
<comment type="subcellular location">
    <subcellularLocation>
        <location evidence="1 10">Cell outer membrane</location>
        <topology evidence="1 10">Multi-pass membrane protein</topology>
    </subcellularLocation>
</comment>